<dbReference type="InterPro" id="IPR001609">
    <property type="entry name" value="Myosin_head_motor_dom-like"/>
</dbReference>
<evidence type="ECO:0000256" key="1">
    <source>
        <dbReference type="ARBA" id="ARBA00022741"/>
    </source>
</evidence>
<keyword evidence="3" id="KW-0112">Calmodulin-binding</keyword>
<dbReference type="AlphaFoldDB" id="A0A2R6PC34"/>
<dbReference type="PANTHER" id="PTHR13140">
    <property type="entry name" value="MYOSIN"/>
    <property type="match status" value="1"/>
</dbReference>
<comment type="caution">
    <text evidence="7">Lacks conserved residue(s) required for the propagation of feature annotation.</text>
</comment>
<dbReference type="PROSITE" id="PS51456">
    <property type="entry name" value="MYOSIN_MOTOR"/>
    <property type="match status" value="1"/>
</dbReference>
<dbReference type="GO" id="GO:0007015">
    <property type="term" value="P:actin filament organization"/>
    <property type="evidence" value="ECO:0007669"/>
    <property type="project" value="TreeGrafter"/>
</dbReference>
<evidence type="ECO:0000256" key="2">
    <source>
        <dbReference type="ARBA" id="ARBA00022840"/>
    </source>
</evidence>
<evidence type="ECO:0000259" key="9">
    <source>
        <dbReference type="PROSITE" id="PS51456"/>
    </source>
</evidence>
<protein>
    <submittedName>
        <fullName evidence="11">Myosin-1 like</fullName>
    </submittedName>
</protein>
<dbReference type="GO" id="GO:0005737">
    <property type="term" value="C:cytoplasm"/>
    <property type="evidence" value="ECO:0007669"/>
    <property type="project" value="TreeGrafter"/>
</dbReference>
<dbReference type="OMA" id="SSCAFFR"/>
<comment type="caution">
    <text evidence="11">The sequence shown here is derived from an EMBL/GenBank/DDBJ whole genome shotgun (WGS) entry which is preliminary data.</text>
</comment>
<dbReference type="InterPro" id="IPR057535">
    <property type="entry name" value="MYO1-3_N_SH3"/>
</dbReference>
<dbReference type="GO" id="GO:0000146">
    <property type="term" value="F:microfilament motor activity"/>
    <property type="evidence" value="ECO:0007669"/>
    <property type="project" value="TreeGrafter"/>
</dbReference>
<keyword evidence="5" id="KW-0505">Motor protein</keyword>
<dbReference type="SUPFAM" id="SSF52540">
    <property type="entry name" value="P-loop containing nucleoside triphosphate hydrolases"/>
    <property type="match status" value="1"/>
</dbReference>
<gene>
    <name evidence="11" type="ORF">CEY00_Acc31385</name>
</gene>
<reference evidence="12" key="2">
    <citation type="journal article" date="2018" name="BMC Genomics">
        <title>A manually annotated Actinidia chinensis var. chinensis (kiwifruit) genome highlights the challenges associated with draft genomes and gene prediction in plants.</title>
        <authorList>
            <person name="Pilkington S.M."/>
            <person name="Crowhurst R."/>
            <person name="Hilario E."/>
            <person name="Nardozza S."/>
            <person name="Fraser L."/>
            <person name="Peng Y."/>
            <person name="Gunaseelan K."/>
            <person name="Simpson R."/>
            <person name="Tahir J."/>
            <person name="Deroles S.C."/>
            <person name="Templeton K."/>
            <person name="Luo Z."/>
            <person name="Davy M."/>
            <person name="Cheng C."/>
            <person name="McNeilage M."/>
            <person name="Scaglione D."/>
            <person name="Liu Y."/>
            <person name="Zhang Q."/>
            <person name="Datson P."/>
            <person name="De Silva N."/>
            <person name="Gardiner S.E."/>
            <person name="Bassett H."/>
            <person name="Chagne D."/>
            <person name="McCallum J."/>
            <person name="Dzierzon H."/>
            <person name="Deng C."/>
            <person name="Wang Y.Y."/>
            <person name="Barron L."/>
            <person name="Manako K."/>
            <person name="Bowen J."/>
            <person name="Foster T.M."/>
            <person name="Erridge Z.A."/>
            <person name="Tiffin H."/>
            <person name="Waite C.N."/>
            <person name="Davies K.M."/>
            <person name="Grierson E.P."/>
            <person name="Laing W.A."/>
            <person name="Kirk R."/>
            <person name="Chen X."/>
            <person name="Wood M."/>
            <person name="Montefiori M."/>
            <person name="Brummell D.A."/>
            <person name="Schwinn K.E."/>
            <person name="Catanach A."/>
            <person name="Fullerton C."/>
            <person name="Li D."/>
            <person name="Meiyalaghan S."/>
            <person name="Nieuwenhuizen N."/>
            <person name="Read N."/>
            <person name="Prakash R."/>
            <person name="Hunter D."/>
            <person name="Zhang H."/>
            <person name="McKenzie M."/>
            <person name="Knabel M."/>
            <person name="Harris A."/>
            <person name="Allan A.C."/>
            <person name="Gleave A."/>
            <person name="Chen A."/>
            <person name="Janssen B.J."/>
            <person name="Plunkett B."/>
            <person name="Ampomah-Dwamena C."/>
            <person name="Voogd C."/>
            <person name="Leif D."/>
            <person name="Lafferty D."/>
            <person name="Souleyre E.J.F."/>
            <person name="Varkonyi-Gasic E."/>
            <person name="Gambi F."/>
            <person name="Hanley J."/>
            <person name="Yao J.L."/>
            <person name="Cheung J."/>
            <person name="David K.M."/>
            <person name="Warren B."/>
            <person name="Marsh K."/>
            <person name="Snowden K.C."/>
            <person name="Lin-Wang K."/>
            <person name="Brian L."/>
            <person name="Martinez-Sanchez M."/>
            <person name="Wang M."/>
            <person name="Ileperuma N."/>
            <person name="Macnee N."/>
            <person name="Campin R."/>
            <person name="McAtee P."/>
            <person name="Drummond R.S.M."/>
            <person name="Espley R.V."/>
            <person name="Ireland H.S."/>
            <person name="Wu R."/>
            <person name="Atkinson R.G."/>
            <person name="Karunairetnam S."/>
            <person name="Bulley S."/>
            <person name="Chunkath S."/>
            <person name="Hanley Z."/>
            <person name="Storey R."/>
            <person name="Thrimawithana A.H."/>
            <person name="Thomson S."/>
            <person name="David C."/>
            <person name="Testolin R."/>
            <person name="Huang H."/>
            <person name="Hellens R.P."/>
            <person name="Schaffer R.J."/>
        </authorList>
    </citation>
    <scope>NUCLEOTIDE SEQUENCE [LARGE SCALE GENOMIC DNA]</scope>
    <source>
        <strain evidence="12">cv. Red5</strain>
    </source>
</reference>
<dbReference type="InterPro" id="IPR036961">
    <property type="entry name" value="Kinesin_motor_dom_sf"/>
</dbReference>
<proteinExistence type="inferred from homology"/>
<dbReference type="EMBL" id="NKQK01000027">
    <property type="protein sequence ID" value="PSR88337.1"/>
    <property type="molecule type" value="Genomic_DNA"/>
</dbReference>
<organism evidence="11 12">
    <name type="scientific">Actinidia chinensis var. chinensis</name>
    <name type="common">Chinese soft-hair kiwi</name>
    <dbReference type="NCBI Taxonomy" id="1590841"/>
    <lineage>
        <taxon>Eukaryota</taxon>
        <taxon>Viridiplantae</taxon>
        <taxon>Streptophyta</taxon>
        <taxon>Embryophyta</taxon>
        <taxon>Tracheophyta</taxon>
        <taxon>Spermatophyta</taxon>
        <taxon>Magnoliopsida</taxon>
        <taxon>eudicotyledons</taxon>
        <taxon>Gunneridae</taxon>
        <taxon>Pentapetalae</taxon>
        <taxon>asterids</taxon>
        <taxon>Ericales</taxon>
        <taxon>Actinidiaceae</taxon>
        <taxon>Actinidia</taxon>
    </lineage>
</organism>
<evidence type="ECO:0000256" key="4">
    <source>
        <dbReference type="ARBA" id="ARBA00023123"/>
    </source>
</evidence>
<feature type="region of interest" description="Disordered" evidence="8">
    <location>
        <begin position="22"/>
        <end position="49"/>
    </location>
</feature>
<dbReference type="GO" id="GO:0016020">
    <property type="term" value="C:membrane"/>
    <property type="evidence" value="ECO:0007669"/>
    <property type="project" value="TreeGrafter"/>
</dbReference>
<name>A0A2R6PC34_ACTCC</name>
<dbReference type="InterPro" id="IPR004009">
    <property type="entry name" value="SH3_Myosin"/>
</dbReference>
<comment type="similarity">
    <text evidence="7">Belongs to the TRAFAC class myosin-kinesin ATPase superfamily. Myosin family.</text>
</comment>
<dbReference type="STRING" id="1590841.A0A2R6PC34"/>
<dbReference type="Pfam" id="PF00063">
    <property type="entry name" value="Myosin_head"/>
    <property type="match status" value="1"/>
</dbReference>
<evidence type="ECO:0000256" key="5">
    <source>
        <dbReference type="ARBA" id="ARBA00023175"/>
    </source>
</evidence>
<evidence type="ECO:0000313" key="11">
    <source>
        <dbReference type="EMBL" id="PSR88337.1"/>
    </source>
</evidence>
<dbReference type="GO" id="GO:0051015">
    <property type="term" value="F:actin filament binding"/>
    <property type="evidence" value="ECO:0007669"/>
    <property type="project" value="TreeGrafter"/>
</dbReference>
<feature type="domain" description="Myosin N-terminal SH3-like" evidence="10">
    <location>
        <begin position="122"/>
        <end position="171"/>
    </location>
</feature>
<dbReference type="Pfam" id="PF25369">
    <property type="entry name" value="SH3_VIII-1_N"/>
    <property type="match status" value="1"/>
</dbReference>
<dbReference type="PRINTS" id="PR00193">
    <property type="entry name" value="MYOSINHEAVY"/>
</dbReference>
<accession>A0A2R6PC34</accession>
<dbReference type="OrthoDB" id="6108017at2759"/>
<dbReference type="GO" id="GO:0005524">
    <property type="term" value="F:ATP binding"/>
    <property type="evidence" value="ECO:0007669"/>
    <property type="project" value="UniProtKB-KW"/>
</dbReference>
<dbReference type="Gramene" id="PSR88337">
    <property type="protein sequence ID" value="PSR88337"/>
    <property type="gene ID" value="CEY00_Acc31385"/>
</dbReference>
<dbReference type="Gene3D" id="3.40.850.10">
    <property type="entry name" value="Kinesin motor domain"/>
    <property type="match status" value="1"/>
</dbReference>
<keyword evidence="12" id="KW-1185">Reference proteome</keyword>
<keyword evidence="4 7" id="KW-0518">Myosin</keyword>
<keyword evidence="2" id="KW-0067">ATP-binding</keyword>
<reference evidence="11 12" key="1">
    <citation type="submission" date="2017-07" db="EMBL/GenBank/DDBJ databases">
        <title>An improved, manually edited Actinidia chinensis var. chinensis (kiwifruit) genome highlights the challenges associated with draft genomes and gene prediction in plants.</title>
        <authorList>
            <person name="Pilkington S."/>
            <person name="Crowhurst R."/>
            <person name="Hilario E."/>
            <person name="Nardozza S."/>
            <person name="Fraser L."/>
            <person name="Peng Y."/>
            <person name="Gunaseelan K."/>
            <person name="Simpson R."/>
            <person name="Tahir J."/>
            <person name="Deroles S."/>
            <person name="Templeton K."/>
            <person name="Luo Z."/>
            <person name="Davy M."/>
            <person name="Cheng C."/>
            <person name="Mcneilage M."/>
            <person name="Scaglione D."/>
            <person name="Liu Y."/>
            <person name="Zhang Q."/>
            <person name="Datson P."/>
            <person name="De Silva N."/>
            <person name="Gardiner S."/>
            <person name="Bassett H."/>
            <person name="Chagne D."/>
            <person name="Mccallum J."/>
            <person name="Dzierzon H."/>
            <person name="Deng C."/>
            <person name="Wang Y.-Y."/>
            <person name="Barron N."/>
            <person name="Manako K."/>
            <person name="Bowen J."/>
            <person name="Foster T."/>
            <person name="Erridge Z."/>
            <person name="Tiffin H."/>
            <person name="Waite C."/>
            <person name="Davies K."/>
            <person name="Grierson E."/>
            <person name="Laing W."/>
            <person name="Kirk R."/>
            <person name="Chen X."/>
            <person name="Wood M."/>
            <person name="Montefiori M."/>
            <person name="Brummell D."/>
            <person name="Schwinn K."/>
            <person name="Catanach A."/>
            <person name="Fullerton C."/>
            <person name="Li D."/>
            <person name="Meiyalaghan S."/>
            <person name="Nieuwenhuizen N."/>
            <person name="Read N."/>
            <person name="Prakash R."/>
            <person name="Hunter D."/>
            <person name="Zhang H."/>
            <person name="Mckenzie M."/>
            <person name="Knabel M."/>
            <person name="Harris A."/>
            <person name="Allan A."/>
            <person name="Chen A."/>
            <person name="Janssen B."/>
            <person name="Plunkett B."/>
            <person name="Dwamena C."/>
            <person name="Voogd C."/>
            <person name="Leif D."/>
            <person name="Lafferty D."/>
            <person name="Souleyre E."/>
            <person name="Varkonyi-Gasic E."/>
            <person name="Gambi F."/>
            <person name="Hanley J."/>
            <person name="Yao J.-L."/>
            <person name="Cheung J."/>
            <person name="David K."/>
            <person name="Warren B."/>
            <person name="Marsh K."/>
            <person name="Snowden K."/>
            <person name="Lin-Wang K."/>
            <person name="Brian L."/>
            <person name="Martinez-Sanchez M."/>
            <person name="Wang M."/>
            <person name="Ileperuma N."/>
            <person name="Macnee N."/>
            <person name="Campin R."/>
            <person name="Mcatee P."/>
            <person name="Drummond R."/>
            <person name="Espley R."/>
            <person name="Ireland H."/>
            <person name="Wu R."/>
            <person name="Atkinson R."/>
            <person name="Karunairetnam S."/>
            <person name="Bulley S."/>
            <person name="Chunkath S."/>
            <person name="Hanley Z."/>
            <person name="Storey R."/>
            <person name="Thrimawithana A."/>
            <person name="Thomson S."/>
            <person name="David C."/>
            <person name="Testolin R."/>
        </authorList>
    </citation>
    <scope>NUCLEOTIDE SEQUENCE [LARGE SCALE GENOMIC DNA]</scope>
    <source>
        <strain evidence="12">cv. Red5</strain>
        <tissue evidence="11">Young leaf</tissue>
    </source>
</reference>
<evidence type="ECO:0000256" key="3">
    <source>
        <dbReference type="ARBA" id="ARBA00022860"/>
    </source>
</evidence>
<dbReference type="GO" id="GO:0016459">
    <property type="term" value="C:myosin complex"/>
    <property type="evidence" value="ECO:0007669"/>
    <property type="project" value="UniProtKB-KW"/>
</dbReference>
<keyword evidence="1" id="KW-0547">Nucleotide-binding</keyword>
<feature type="non-terminal residue" evidence="11">
    <location>
        <position position="264"/>
    </location>
</feature>
<dbReference type="PANTHER" id="PTHR13140:SF780">
    <property type="entry name" value="MYOSIN-1"/>
    <property type="match status" value="1"/>
</dbReference>
<evidence type="ECO:0000256" key="7">
    <source>
        <dbReference type="PROSITE-ProRule" id="PRU00782"/>
    </source>
</evidence>
<evidence type="ECO:0000313" key="12">
    <source>
        <dbReference type="Proteomes" id="UP000241394"/>
    </source>
</evidence>
<dbReference type="GO" id="GO:0005516">
    <property type="term" value="F:calmodulin binding"/>
    <property type="evidence" value="ECO:0007669"/>
    <property type="project" value="UniProtKB-KW"/>
</dbReference>
<feature type="domain" description="Myosin motor" evidence="9">
    <location>
        <begin position="175"/>
        <end position="264"/>
    </location>
</feature>
<evidence type="ECO:0000256" key="8">
    <source>
        <dbReference type="SAM" id="MobiDB-lite"/>
    </source>
</evidence>
<dbReference type="InterPro" id="IPR027417">
    <property type="entry name" value="P-loop_NTPase"/>
</dbReference>
<sequence length="264" mass="29355">MSKKPQVSPTLQSIKSMPVDFGFMGSATSQSSEKSESNTGMIPIAIPEDGELAGEVVEDGEDVNNNIDQDNDESPYCRFNKSFEARPSVGEEDLDLTPSPLRLFVPSRTESNWSDTNAYAAKKKLQSWFQLPNGNWELGKILSTSGTESVISLLEGKVLKVNSESLLAANPDILDGVDDLMQLSYLNEPSVLYNLQYRYNRDVIYTKAGPVLVAINPFKKVPLYGNNYIEAYKRKSSESPHVYAITDTAIREMIRDEVNQSIII</sequence>
<dbReference type="Proteomes" id="UP000241394">
    <property type="component" value="Chromosome LG27"/>
</dbReference>
<keyword evidence="6 7" id="KW-0009">Actin-binding</keyword>
<evidence type="ECO:0000259" key="10">
    <source>
        <dbReference type="PROSITE" id="PS51844"/>
    </source>
</evidence>
<dbReference type="PROSITE" id="PS51844">
    <property type="entry name" value="SH3_LIKE"/>
    <property type="match status" value="1"/>
</dbReference>
<dbReference type="InParanoid" id="A0A2R6PC34"/>
<evidence type="ECO:0000256" key="6">
    <source>
        <dbReference type="ARBA" id="ARBA00023203"/>
    </source>
</evidence>